<dbReference type="STRING" id="28066.RF819_04160"/>
<dbReference type="InterPro" id="IPR005801">
    <property type="entry name" value="ADC_synthase"/>
</dbReference>
<dbReference type="PANTHER" id="PTHR11236">
    <property type="entry name" value="AMINOBENZOATE/ANTHRANILATE SYNTHASE"/>
    <property type="match status" value="1"/>
</dbReference>
<dbReference type="AlphaFoldDB" id="A0A1T1AY34"/>
<dbReference type="EMBL" id="MTJN01000002">
    <property type="protein sequence ID" value="OOV08885.1"/>
    <property type="molecule type" value="Genomic_DNA"/>
</dbReference>
<gene>
    <name evidence="3" type="ORF">RF819_04160</name>
</gene>
<dbReference type="InterPro" id="IPR019999">
    <property type="entry name" value="Anth_synth_I-like"/>
</dbReference>
<protein>
    <submittedName>
        <fullName evidence="3">Aminodeoxychorismate synthase, component I</fullName>
    </submittedName>
</protein>
<accession>A0A1T1AY34</accession>
<dbReference type="InterPro" id="IPR043132">
    <property type="entry name" value="BCAT-like_C"/>
</dbReference>
<evidence type="ECO:0000259" key="2">
    <source>
        <dbReference type="Pfam" id="PF00425"/>
    </source>
</evidence>
<name>A0A1T1AY34_RHOFE</name>
<dbReference type="PANTHER" id="PTHR11236:SF50">
    <property type="entry name" value="AMINODEOXYCHORISMATE SYNTHASE COMPONENT 1"/>
    <property type="match status" value="1"/>
</dbReference>
<feature type="compositionally biased region" description="Polar residues" evidence="1">
    <location>
        <begin position="100"/>
        <end position="111"/>
    </location>
</feature>
<dbReference type="GO" id="GO:0000162">
    <property type="term" value="P:L-tryptophan biosynthetic process"/>
    <property type="evidence" value="ECO:0007669"/>
    <property type="project" value="TreeGrafter"/>
</dbReference>
<dbReference type="InterPro" id="IPR036038">
    <property type="entry name" value="Aminotransferase-like"/>
</dbReference>
<dbReference type="Gene3D" id="3.30.470.10">
    <property type="match status" value="1"/>
</dbReference>
<dbReference type="Gene3D" id="3.60.120.10">
    <property type="entry name" value="Anthranilate synthase"/>
    <property type="match status" value="1"/>
</dbReference>
<dbReference type="InterPro" id="IPR001544">
    <property type="entry name" value="Aminotrans_IV"/>
</dbReference>
<dbReference type="InterPro" id="IPR043131">
    <property type="entry name" value="BCAT-like_N"/>
</dbReference>
<dbReference type="PRINTS" id="PR00095">
    <property type="entry name" value="ANTSNTHASEI"/>
</dbReference>
<dbReference type="InterPro" id="IPR015890">
    <property type="entry name" value="Chorismate_C"/>
</dbReference>
<reference evidence="3 4" key="1">
    <citation type="submission" date="2017-01" db="EMBL/GenBank/DDBJ databases">
        <title>Genome sequencing of Rhodoferax fermentans JCM 7819.</title>
        <authorList>
            <person name="Kim Y.J."/>
            <person name="Farh M.E.-A."/>
            <person name="Yang D.-C."/>
        </authorList>
    </citation>
    <scope>NUCLEOTIDE SEQUENCE [LARGE SCALE GENOMIC DNA]</scope>
    <source>
        <strain evidence="3 4">JCM 7819</strain>
    </source>
</reference>
<dbReference type="InterPro" id="IPR005802">
    <property type="entry name" value="ADC_synth_comp_1"/>
</dbReference>
<comment type="caution">
    <text evidence="3">The sequence shown here is derived from an EMBL/GenBank/DDBJ whole genome shotgun (WGS) entry which is preliminary data.</text>
</comment>
<evidence type="ECO:0000313" key="3">
    <source>
        <dbReference type="EMBL" id="OOV08885.1"/>
    </source>
</evidence>
<dbReference type="Proteomes" id="UP000190750">
    <property type="component" value="Unassembled WGS sequence"/>
</dbReference>
<dbReference type="Pfam" id="PF01063">
    <property type="entry name" value="Aminotran_4"/>
    <property type="match status" value="1"/>
</dbReference>
<dbReference type="SUPFAM" id="SSF56752">
    <property type="entry name" value="D-aminoacid aminotransferase-like PLP-dependent enzymes"/>
    <property type="match status" value="1"/>
</dbReference>
<dbReference type="Pfam" id="PF00425">
    <property type="entry name" value="Chorismate_bind"/>
    <property type="match status" value="1"/>
</dbReference>
<dbReference type="Gene3D" id="3.20.10.10">
    <property type="entry name" value="D-amino Acid Aminotransferase, subunit A, domain 2"/>
    <property type="match status" value="1"/>
</dbReference>
<evidence type="ECO:0000313" key="4">
    <source>
        <dbReference type="Proteomes" id="UP000190750"/>
    </source>
</evidence>
<dbReference type="NCBIfam" id="TIGR00553">
    <property type="entry name" value="pabB"/>
    <property type="match status" value="1"/>
</dbReference>
<proteinExistence type="predicted"/>
<feature type="domain" description="Chorismate-utilising enzyme C-terminal" evidence="2">
    <location>
        <begin position="120"/>
        <end position="373"/>
    </location>
</feature>
<dbReference type="SUPFAM" id="SSF56322">
    <property type="entry name" value="ADC synthase"/>
    <property type="match status" value="1"/>
</dbReference>
<feature type="region of interest" description="Disordered" evidence="1">
    <location>
        <begin position="77"/>
        <end position="111"/>
    </location>
</feature>
<keyword evidence="4" id="KW-1185">Reference proteome</keyword>
<evidence type="ECO:0000256" key="1">
    <source>
        <dbReference type="SAM" id="MobiDB-lite"/>
    </source>
</evidence>
<sequence>MRASFEAPLHTLIAHTPEQVKPLLNAVDNFAKQGLWCVGYLRYEAASAFDAALQTHPANGPLAWFGVFEQAQTWPETPTVATAARSQDAPPPAAPGGPGSQIQPQDLTPTSVTWQNPLSHEQFDNNLATIHEAIGAGEYYQVNYTTPLQGDFVGDPLVLFARLQQAQPGGYAAFIDTGAEQILSVSPELFFDWDGQHILTRPMKGTAPRGQTPQEDAALVQALTASPKERAENVMIVDLLRNDLSRIALPHTVQVPSLFAVQTLPTVHQMVSDVTAQTRPSTSLSEVFGALFPCGSITGAPKVRAMQAIHDLEPEARDVYCGAIGVVRPGGHATFNVAIRTVTLYGQQARCGIGSGITFDATAPNEWREWQHKRGFLERASEAFQLLETLRLQAGVFHHLGAHLARLARAAAHFGYPYDEGRVRAALQTLLGPNTPHQDDSVAWRVRLLLDAQGTPVVERFKLNHTPALVSLGLAAIPFEAAQSEFTRFKTTRRAHYEALAPTDPAAFDTLLYNERGELTECTRGNIAVLLDGQWLTPALHCGLLDGVGRAQYLAQGRLKEAIITLADLPRVQRWAFVNSLRGWVDAQLVGRGD</sequence>
<dbReference type="GO" id="GO:0009396">
    <property type="term" value="P:folic acid-containing compound biosynthetic process"/>
    <property type="evidence" value="ECO:0007669"/>
    <property type="project" value="InterPro"/>
</dbReference>
<organism evidence="3 4">
    <name type="scientific">Rhodoferax fermentans</name>
    <dbReference type="NCBI Taxonomy" id="28066"/>
    <lineage>
        <taxon>Bacteria</taxon>
        <taxon>Pseudomonadati</taxon>
        <taxon>Pseudomonadota</taxon>
        <taxon>Betaproteobacteria</taxon>
        <taxon>Burkholderiales</taxon>
        <taxon>Comamonadaceae</taxon>
        <taxon>Rhodoferax</taxon>
    </lineage>
</organism>
<dbReference type="GO" id="GO:0046820">
    <property type="term" value="F:4-amino-4-deoxychorismate synthase activity"/>
    <property type="evidence" value="ECO:0007669"/>
    <property type="project" value="TreeGrafter"/>
</dbReference>